<reference evidence="5 6" key="1">
    <citation type="submission" date="2018-03" db="EMBL/GenBank/DDBJ databases">
        <authorList>
            <person name="Keele B.F."/>
        </authorList>
    </citation>
    <scope>NUCLEOTIDE SEQUENCE [LARGE SCALE GENOMIC DNA]</scope>
    <source>
        <strain evidence="5 6">D20</strain>
    </source>
</reference>
<evidence type="ECO:0000256" key="3">
    <source>
        <dbReference type="SAM" id="Coils"/>
    </source>
</evidence>
<keyword evidence="6" id="KW-1185">Reference proteome</keyword>
<dbReference type="InterPro" id="IPR043128">
    <property type="entry name" value="Rev_trsase/Diguanyl_cyclase"/>
</dbReference>
<evidence type="ECO:0000313" key="6">
    <source>
        <dbReference type="Proteomes" id="UP000241193"/>
    </source>
</evidence>
<dbReference type="PROSITE" id="PS50887">
    <property type="entry name" value="GGDEF"/>
    <property type="match status" value="1"/>
</dbReference>
<sequence length="493" mass="54476">MPEFSSPSEIAREALRRLAARRLPPTPENFRTYYHEIAGSTQDDAFPAGNLKAIAHALPRNTPAALKLAQQFEHAVGSANWPMLRRAILALATAEHGNSLQQLGRLLHPGVSALLVDAPELAAEARKLAGEFSDADDCADLDTAATRLEGFIRQLEWTGEDLHAVREALLALLRLILHNISELVLDDRWLHGQLSVLSEAFAGPLDVRVLDEVQRRLRDVIDKQSHLKRQLTDAQERLKSMLAGFVDQLAGFGNVTGEYAAALEASATRIERAQSIDELSEVVAGLLAETHQAHDIAARSTAEIGELRGEVEAANQHILRLQRELDEASELVRHDPLTGTLNRKGLDEALEREIAMARRRGTELCIGLLDLDNFKHLNDTYGHHIGDDALRHLAAVVRESLRPQDAVCRYGGEEFLLLLPEADIAAATAILTRLQRELTRRFFMAEQQKLLITFSAGVTVLNPEEPPHIAIERADRAMYAAKRAGKNRVFAAP</sequence>
<dbReference type="FunFam" id="3.30.70.270:FF:000001">
    <property type="entry name" value="Diguanylate cyclase domain protein"/>
    <property type="match status" value="1"/>
</dbReference>
<dbReference type="AlphaFoldDB" id="A0A2T4IHY2"/>
<dbReference type="PANTHER" id="PTHR45138">
    <property type="entry name" value="REGULATORY COMPONENTS OF SENSORY TRANSDUCTION SYSTEM"/>
    <property type="match status" value="1"/>
</dbReference>
<dbReference type="EMBL" id="PZKC01000003">
    <property type="protein sequence ID" value="PTD97392.1"/>
    <property type="molecule type" value="Genomic_DNA"/>
</dbReference>
<dbReference type="OrthoDB" id="8522032at2"/>
<dbReference type="Proteomes" id="UP000241193">
    <property type="component" value="Unassembled WGS sequence"/>
</dbReference>
<feature type="domain" description="GGDEF" evidence="4">
    <location>
        <begin position="362"/>
        <end position="493"/>
    </location>
</feature>
<reference evidence="5 6" key="2">
    <citation type="submission" date="2018-04" db="EMBL/GenBank/DDBJ databases">
        <title>Thauera lacus sp. nov., isolated from an saline lake in Inner Mongolia, China.</title>
        <authorList>
            <person name="Liang Q.-Y."/>
        </authorList>
    </citation>
    <scope>NUCLEOTIDE SEQUENCE [LARGE SCALE GENOMIC DNA]</scope>
    <source>
        <strain evidence="5 6">D20</strain>
    </source>
</reference>
<name>A0A2T4IHY2_9RHOO</name>
<dbReference type="RefSeq" id="WP_107492592.1">
    <property type="nucleotide sequence ID" value="NZ_PZKC01000003.1"/>
</dbReference>
<evidence type="ECO:0000313" key="5">
    <source>
        <dbReference type="EMBL" id="PTD97392.1"/>
    </source>
</evidence>
<evidence type="ECO:0000256" key="2">
    <source>
        <dbReference type="ARBA" id="ARBA00034247"/>
    </source>
</evidence>
<dbReference type="InterPro" id="IPR000160">
    <property type="entry name" value="GGDEF_dom"/>
</dbReference>
<evidence type="ECO:0000256" key="1">
    <source>
        <dbReference type="ARBA" id="ARBA00012528"/>
    </source>
</evidence>
<dbReference type="InterPro" id="IPR050469">
    <property type="entry name" value="Diguanylate_Cyclase"/>
</dbReference>
<dbReference type="Pfam" id="PF00990">
    <property type="entry name" value="GGDEF"/>
    <property type="match status" value="1"/>
</dbReference>
<dbReference type="InterPro" id="IPR029787">
    <property type="entry name" value="Nucleotide_cyclase"/>
</dbReference>
<protein>
    <recommendedName>
        <fullName evidence="1">diguanylate cyclase</fullName>
        <ecNumber evidence="1">2.7.7.65</ecNumber>
    </recommendedName>
</protein>
<dbReference type="PANTHER" id="PTHR45138:SF9">
    <property type="entry name" value="DIGUANYLATE CYCLASE DGCM-RELATED"/>
    <property type="match status" value="1"/>
</dbReference>
<gene>
    <name evidence="5" type="ORF">C8261_05150</name>
</gene>
<keyword evidence="3" id="KW-0175">Coiled coil</keyword>
<dbReference type="CDD" id="cd01949">
    <property type="entry name" value="GGDEF"/>
    <property type="match status" value="1"/>
</dbReference>
<dbReference type="Gene3D" id="3.30.70.270">
    <property type="match status" value="1"/>
</dbReference>
<organism evidence="5 6">
    <name type="scientific">Pseudothauera lacus</name>
    <dbReference type="NCBI Taxonomy" id="2136175"/>
    <lineage>
        <taxon>Bacteria</taxon>
        <taxon>Pseudomonadati</taxon>
        <taxon>Pseudomonadota</taxon>
        <taxon>Betaproteobacteria</taxon>
        <taxon>Rhodocyclales</taxon>
        <taxon>Zoogloeaceae</taxon>
        <taxon>Pseudothauera</taxon>
    </lineage>
</organism>
<dbReference type="SUPFAM" id="SSF55073">
    <property type="entry name" value="Nucleotide cyclase"/>
    <property type="match status" value="1"/>
</dbReference>
<accession>A0A2T4IHY2</accession>
<dbReference type="SMART" id="SM00267">
    <property type="entry name" value="GGDEF"/>
    <property type="match status" value="1"/>
</dbReference>
<dbReference type="NCBIfam" id="TIGR00254">
    <property type="entry name" value="GGDEF"/>
    <property type="match status" value="1"/>
</dbReference>
<feature type="coiled-coil region" evidence="3">
    <location>
        <begin position="210"/>
        <end position="237"/>
    </location>
</feature>
<comment type="catalytic activity">
    <reaction evidence="2">
        <text>2 GTP = 3',3'-c-di-GMP + 2 diphosphate</text>
        <dbReference type="Rhea" id="RHEA:24898"/>
        <dbReference type="ChEBI" id="CHEBI:33019"/>
        <dbReference type="ChEBI" id="CHEBI:37565"/>
        <dbReference type="ChEBI" id="CHEBI:58805"/>
        <dbReference type="EC" id="2.7.7.65"/>
    </reaction>
</comment>
<proteinExistence type="predicted"/>
<evidence type="ECO:0000259" key="4">
    <source>
        <dbReference type="PROSITE" id="PS50887"/>
    </source>
</evidence>
<dbReference type="EC" id="2.7.7.65" evidence="1"/>
<feature type="coiled-coil region" evidence="3">
    <location>
        <begin position="304"/>
        <end position="331"/>
    </location>
</feature>
<dbReference type="GO" id="GO:0052621">
    <property type="term" value="F:diguanylate cyclase activity"/>
    <property type="evidence" value="ECO:0007669"/>
    <property type="project" value="UniProtKB-EC"/>
</dbReference>
<comment type="caution">
    <text evidence="5">The sequence shown here is derived from an EMBL/GenBank/DDBJ whole genome shotgun (WGS) entry which is preliminary data.</text>
</comment>